<dbReference type="Gramene" id="RZC71948">
    <property type="protein sequence ID" value="RZC71948"/>
    <property type="gene ID" value="C5167_035121"/>
</dbReference>
<keyword evidence="1" id="KW-0324">Glycolysis</keyword>
<evidence type="ECO:0000313" key="3">
    <source>
        <dbReference type="Proteomes" id="UP000316621"/>
    </source>
</evidence>
<dbReference type="PRINTS" id="PR00475">
    <property type="entry name" value="HEXOKINASE"/>
</dbReference>
<organism evidence="2 3">
    <name type="scientific">Papaver somniferum</name>
    <name type="common">Opium poppy</name>
    <dbReference type="NCBI Taxonomy" id="3469"/>
    <lineage>
        <taxon>Eukaryota</taxon>
        <taxon>Viridiplantae</taxon>
        <taxon>Streptophyta</taxon>
        <taxon>Embryophyta</taxon>
        <taxon>Tracheophyta</taxon>
        <taxon>Spermatophyta</taxon>
        <taxon>Magnoliopsida</taxon>
        <taxon>Ranunculales</taxon>
        <taxon>Papaveraceae</taxon>
        <taxon>Papaveroideae</taxon>
        <taxon>Papaver</taxon>
    </lineage>
</organism>
<evidence type="ECO:0000256" key="1">
    <source>
        <dbReference type="RuleBase" id="RU362007"/>
    </source>
</evidence>
<dbReference type="GO" id="GO:0001678">
    <property type="term" value="P:intracellular glucose homeostasis"/>
    <property type="evidence" value="ECO:0007669"/>
    <property type="project" value="InterPro"/>
</dbReference>
<dbReference type="PANTHER" id="PTHR19443:SF6">
    <property type="entry name" value="HEXOKINASE-4"/>
    <property type="match status" value="1"/>
</dbReference>
<dbReference type="GO" id="GO:0005739">
    <property type="term" value="C:mitochondrion"/>
    <property type="evidence" value="ECO:0007669"/>
    <property type="project" value="TreeGrafter"/>
</dbReference>
<keyword evidence="3" id="KW-1185">Reference proteome</keyword>
<dbReference type="EMBL" id="CM010721">
    <property type="protein sequence ID" value="RZC71948.1"/>
    <property type="molecule type" value="Genomic_DNA"/>
</dbReference>
<dbReference type="EC" id="2.7.1.-" evidence="1"/>
<dbReference type="PANTHER" id="PTHR19443">
    <property type="entry name" value="HEXOKINASE"/>
    <property type="match status" value="1"/>
</dbReference>
<reference evidence="2 3" key="1">
    <citation type="journal article" date="2018" name="Science">
        <title>The opium poppy genome and morphinan production.</title>
        <authorList>
            <person name="Guo L."/>
            <person name="Winzer T."/>
            <person name="Yang X."/>
            <person name="Li Y."/>
            <person name="Ning Z."/>
            <person name="He Z."/>
            <person name="Teodor R."/>
            <person name="Lu Y."/>
            <person name="Bowser T.A."/>
            <person name="Graham I.A."/>
            <person name="Ye K."/>
        </authorList>
    </citation>
    <scope>NUCLEOTIDE SEQUENCE [LARGE SCALE GENOMIC DNA]</scope>
    <source>
        <strain evidence="3">cv. HN1</strain>
        <tissue evidence="2">Leaves</tissue>
    </source>
</reference>
<name>A0A4Y7KIR0_PAPSO</name>
<keyword evidence="1" id="KW-0547">Nucleotide-binding</keyword>
<keyword evidence="1" id="KW-0067">ATP-binding</keyword>
<dbReference type="Proteomes" id="UP000316621">
    <property type="component" value="Chromosome 7"/>
</dbReference>
<dbReference type="InterPro" id="IPR001312">
    <property type="entry name" value="Hexokinase"/>
</dbReference>
<sequence>MNGNEVDKLTEKLQGVGIASASADGVVNDTVGTLALGHFHDGDTLAAVTIGTGTNAWYVERTDPIIKTQGLLTNSGGMALTFPTSLTKDSANI</sequence>
<dbReference type="GO" id="GO:0005536">
    <property type="term" value="F:D-glucose binding"/>
    <property type="evidence" value="ECO:0007669"/>
    <property type="project" value="InterPro"/>
</dbReference>
<protein>
    <recommendedName>
        <fullName evidence="1">Phosphotransferase</fullName>
        <ecNumber evidence="1">2.7.1.-</ecNumber>
    </recommendedName>
</protein>
<dbReference type="GO" id="GO:0005829">
    <property type="term" value="C:cytosol"/>
    <property type="evidence" value="ECO:0007669"/>
    <property type="project" value="TreeGrafter"/>
</dbReference>
<dbReference type="GO" id="GO:0004396">
    <property type="term" value="F:hexokinase activity"/>
    <property type="evidence" value="ECO:0007669"/>
    <property type="project" value="UniProtKB-UniRule"/>
</dbReference>
<gene>
    <name evidence="2" type="ORF">C5167_035121</name>
</gene>
<dbReference type="STRING" id="3469.A0A4Y7KIR0"/>
<comment type="similarity">
    <text evidence="1">Belongs to the hexokinase family.</text>
</comment>
<dbReference type="GO" id="GO:0005524">
    <property type="term" value="F:ATP binding"/>
    <property type="evidence" value="ECO:0007669"/>
    <property type="project" value="UniProtKB-UniRule"/>
</dbReference>
<keyword evidence="1" id="KW-0418">Kinase</keyword>
<dbReference type="AlphaFoldDB" id="A0A4Y7KIR0"/>
<dbReference type="GO" id="GO:0006096">
    <property type="term" value="P:glycolytic process"/>
    <property type="evidence" value="ECO:0007669"/>
    <property type="project" value="UniProtKB-KW"/>
</dbReference>
<accession>A0A4Y7KIR0</accession>
<dbReference type="Gene3D" id="3.40.367.20">
    <property type="match status" value="1"/>
</dbReference>
<evidence type="ECO:0000313" key="2">
    <source>
        <dbReference type="EMBL" id="RZC71948.1"/>
    </source>
</evidence>
<keyword evidence="1" id="KW-0808">Transferase</keyword>
<proteinExistence type="inferred from homology"/>